<dbReference type="InterPro" id="IPR036661">
    <property type="entry name" value="Luciferase-like_sf"/>
</dbReference>
<comment type="caution">
    <text evidence="6">The sequence shown here is derived from an EMBL/GenBank/DDBJ whole genome shotgun (WGS) entry which is preliminary data.</text>
</comment>
<evidence type="ECO:0000256" key="2">
    <source>
        <dbReference type="ARBA" id="ARBA00022643"/>
    </source>
</evidence>
<dbReference type="EC" id="1.-.-.-" evidence="6"/>
<evidence type="ECO:0000313" key="6">
    <source>
        <dbReference type="EMBL" id="MFC0527693.1"/>
    </source>
</evidence>
<dbReference type="SUPFAM" id="SSF51679">
    <property type="entry name" value="Bacterial luciferase-like"/>
    <property type="match status" value="1"/>
</dbReference>
<evidence type="ECO:0000256" key="3">
    <source>
        <dbReference type="ARBA" id="ARBA00023002"/>
    </source>
</evidence>
<evidence type="ECO:0000313" key="7">
    <source>
        <dbReference type="Proteomes" id="UP001589867"/>
    </source>
</evidence>
<dbReference type="Proteomes" id="UP001589867">
    <property type="component" value="Unassembled WGS sequence"/>
</dbReference>
<keyword evidence="7" id="KW-1185">Reference proteome</keyword>
<dbReference type="GO" id="GO:0016491">
    <property type="term" value="F:oxidoreductase activity"/>
    <property type="evidence" value="ECO:0007669"/>
    <property type="project" value="UniProtKB-KW"/>
</dbReference>
<dbReference type="RefSeq" id="WP_377248086.1">
    <property type="nucleotide sequence ID" value="NZ_JBHLUH010000009.1"/>
</dbReference>
<accession>A0ABV6LZ26</accession>
<dbReference type="Pfam" id="PF00296">
    <property type="entry name" value="Bac_luciferase"/>
    <property type="match status" value="1"/>
</dbReference>
<dbReference type="NCBIfam" id="TIGR03619">
    <property type="entry name" value="F420_Rv2161c"/>
    <property type="match status" value="1"/>
</dbReference>
<name>A0ABV6LZ26_9ACTN</name>
<feature type="domain" description="Luciferase-like" evidence="5">
    <location>
        <begin position="19"/>
        <end position="276"/>
    </location>
</feature>
<protein>
    <submittedName>
        <fullName evidence="6">TIGR03619 family F420-dependent LLM class oxidoreductase</fullName>
        <ecNumber evidence="6">1.-.-.-</ecNumber>
    </submittedName>
</protein>
<dbReference type="InterPro" id="IPR019921">
    <property type="entry name" value="Lucif-like_OxRdtase_Rv2161c"/>
</dbReference>
<keyword evidence="2" id="KW-0288">FMN</keyword>
<dbReference type="EMBL" id="JBHLUH010000009">
    <property type="protein sequence ID" value="MFC0527693.1"/>
    <property type="molecule type" value="Genomic_DNA"/>
</dbReference>
<evidence type="ECO:0000256" key="4">
    <source>
        <dbReference type="ARBA" id="ARBA00023033"/>
    </source>
</evidence>
<dbReference type="Gene3D" id="3.20.20.30">
    <property type="entry name" value="Luciferase-like domain"/>
    <property type="match status" value="1"/>
</dbReference>
<reference evidence="6 7" key="1">
    <citation type="submission" date="2024-09" db="EMBL/GenBank/DDBJ databases">
        <authorList>
            <person name="Sun Q."/>
            <person name="Mori K."/>
        </authorList>
    </citation>
    <scope>NUCLEOTIDE SEQUENCE [LARGE SCALE GENOMIC DNA]</scope>
    <source>
        <strain evidence="6 7">TBRC 3947</strain>
    </source>
</reference>
<keyword evidence="3 6" id="KW-0560">Oxidoreductase</keyword>
<evidence type="ECO:0000256" key="1">
    <source>
        <dbReference type="ARBA" id="ARBA00022630"/>
    </source>
</evidence>
<gene>
    <name evidence="6" type="ORF">ACFFIA_08475</name>
</gene>
<dbReference type="InterPro" id="IPR050172">
    <property type="entry name" value="SsuD_RutA_monooxygenase"/>
</dbReference>
<keyword evidence="1" id="KW-0285">Flavoprotein</keyword>
<dbReference type="PANTHER" id="PTHR42847:SF4">
    <property type="entry name" value="ALKANESULFONATE MONOOXYGENASE-RELATED"/>
    <property type="match status" value="1"/>
</dbReference>
<proteinExistence type="predicted"/>
<dbReference type="PANTHER" id="PTHR42847">
    <property type="entry name" value="ALKANESULFONATE MONOOXYGENASE"/>
    <property type="match status" value="1"/>
</dbReference>
<evidence type="ECO:0000259" key="5">
    <source>
        <dbReference type="Pfam" id="PF00296"/>
    </source>
</evidence>
<keyword evidence="4" id="KW-0503">Monooxygenase</keyword>
<organism evidence="6 7">
    <name type="scientific">Phytohabitans kaempferiae</name>
    <dbReference type="NCBI Taxonomy" id="1620943"/>
    <lineage>
        <taxon>Bacteria</taxon>
        <taxon>Bacillati</taxon>
        <taxon>Actinomycetota</taxon>
        <taxon>Actinomycetes</taxon>
        <taxon>Micromonosporales</taxon>
        <taxon>Micromonosporaceae</taxon>
    </lineage>
</organism>
<dbReference type="InterPro" id="IPR011251">
    <property type="entry name" value="Luciferase-like_dom"/>
</dbReference>
<sequence length="343" mass="37658">MEFGWDIPNVHHGFGLDSYAVGDRYSEGVAVNIDTFRYAVERAERIGFGAIWVADHVLFPDKSAASHPLGYRANTGRADDNAGEGNNVRSGDPTFEAITTMSFLAGRTSKVRIGVGVLVIPYRNPVLTAKMLATLDVLSEGRIILAAGVGWLKEAFEALGADYAHRGAVTDEYLDIMKVIWQDPSPSYTGRFYTLPPGLQYNPRPVQKPHIPIWIGGVSRPALRRAATRGSGWLGVYQTPEATAEMHATLRDLLRRADRSDAEFTFAHRLRFQVTDADGGDQPCIGSPQKIADSIRRYHDLGVGHLQLAPPPGPTTADLLEQADRFAEQVRPLIADLWPGRTD</sequence>